<proteinExistence type="predicted"/>
<accession>A0ABR2YIR6</accession>
<reference evidence="1 2" key="1">
    <citation type="journal article" date="2024" name="Nat. Commun.">
        <title>Phylogenomics reveals the evolutionary origins of lichenization in chlorophyte algae.</title>
        <authorList>
            <person name="Puginier C."/>
            <person name="Libourel C."/>
            <person name="Otte J."/>
            <person name="Skaloud P."/>
            <person name="Haon M."/>
            <person name="Grisel S."/>
            <person name="Petersen M."/>
            <person name="Berrin J.G."/>
            <person name="Delaux P.M."/>
            <person name="Dal Grande F."/>
            <person name="Keller J."/>
        </authorList>
    </citation>
    <scope>NUCLEOTIDE SEQUENCE [LARGE SCALE GENOMIC DNA]</scope>
    <source>
        <strain evidence="1 2">SAG 216-7</strain>
    </source>
</reference>
<evidence type="ECO:0000313" key="2">
    <source>
        <dbReference type="Proteomes" id="UP001491310"/>
    </source>
</evidence>
<name>A0ABR2YIR6_9CHLO</name>
<keyword evidence="2" id="KW-1185">Reference proteome</keyword>
<gene>
    <name evidence="1" type="ORF">WJX75_004888</name>
</gene>
<dbReference type="EMBL" id="JALJOT010000011">
    <property type="protein sequence ID" value="KAK9905704.1"/>
    <property type="molecule type" value="Genomic_DNA"/>
</dbReference>
<sequence>MSVERPNRNRNCTSATQLLAGKVVLIGCQDVVFLEGVQPGAERRGQGLVAPHACEAPHAPLFLPALVRGGSH</sequence>
<evidence type="ECO:0000313" key="1">
    <source>
        <dbReference type="EMBL" id="KAK9905704.1"/>
    </source>
</evidence>
<comment type="caution">
    <text evidence="1">The sequence shown here is derived from an EMBL/GenBank/DDBJ whole genome shotgun (WGS) entry which is preliminary data.</text>
</comment>
<dbReference type="Proteomes" id="UP001491310">
    <property type="component" value="Unassembled WGS sequence"/>
</dbReference>
<organism evidence="1 2">
    <name type="scientific">Coccomyxa subellipsoidea</name>
    <dbReference type="NCBI Taxonomy" id="248742"/>
    <lineage>
        <taxon>Eukaryota</taxon>
        <taxon>Viridiplantae</taxon>
        <taxon>Chlorophyta</taxon>
        <taxon>core chlorophytes</taxon>
        <taxon>Trebouxiophyceae</taxon>
        <taxon>Trebouxiophyceae incertae sedis</taxon>
        <taxon>Coccomyxaceae</taxon>
        <taxon>Coccomyxa</taxon>
    </lineage>
</organism>
<protein>
    <submittedName>
        <fullName evidence="1">Uncharacterized protein</fullName>
    </submittedName>
</protein>